<evidence type="ECO:0000256" key="3">
    <source>
        <dbReference type="ARBA" id="ARBA00023015"/>
    </source>
</evidence>
<dbReference type="SUPFAM" id="SSF52540">
    <property type="entry name" value="P-loop containing nucleoside triphosphate hydrolases"/>
    <property type="match status" value="1"/>
</dbReference>
<dbReference type="InterPro" id="IPR001867">
    <property type="entry name" value="OmpR/PhoB-type_DNA-bd"/>
</dbReference>
<dbReference type="SUPFAM" id="SSF46894">
    <property type="entry name" value="C-terminal effector domain of the bipartite response regulators"/>
    <property type="match status" value="1"/>
</dbReference>
<evidence type="ECO:0000256" key="6">
    <source>
        <dbReference type="PROSITE-ProRule" id="PRU01091"/>
    </source>
</evidence>
<dbReference type="InterPro" id="IPR027417">
    <property type="entry name" value="P-loop_NTPase"/>
</dbReference>
<keyword evidence="4 6" id="KW-0238">DNA-binding</keyword>
<keyword evidence="5" id="KW-0804">Transcription</keyword>
<dbReference type="InterPro" id="IPR036388">
    <property type="entry name" value="WH-like_DNA-bd_sf"/>
</dbReference>
<dbReference type="GO" id="GO:0000160">
    <property type="term" value="P:phosphorelay signal transduction system"/>
    <property type="evidence" value="ECO:0007669"/>
    <property type="project" value="UniProtKB-KW"/>
</dbReference>
<dbReference type="InterPro" id="IPR051677">
    <property type="entry name" value="AfsR-DnrI-RedD_regulator"/>
</dbReference>
<sequence>MTPTSPKLRHVLAALILHANRPVRPESLIEEIWLQAPPASAATTLQTYIYRLRKIFAARQRAGSPEILVTINSSYLVRAQADQLDLAMFEQFSRQGQAALRSGKPEEASSFLGEALSLWRGHMLEGVTVGPLLEAHLVRFEEARLRAYELRMEAGLQLGRHHELIAELKALTTEHPLHEGFPAQLMLALYRSGRRLEALEVYRSLRQRLVSELGVEPSGELARLHRAVLGGDQSLNLPGGKRARIQVQGSPAQLPAAKPGFTGRRDASAQLEALLCASGGAGRRGDAKPRLASLHGMPGVGKSALAIHTAQRLRSHFPDGQLYVDLREAGGRPGSPAEAVAGFLRAAGTRPPQRLEARCELFRQWSAHRRLLVVLDNVESAEQVLPLLPAGPECATILTSRSHLAGLGEVAALELALPSTDEAVQLLASLVGQERTEREPAQAERIVRLCGALPAALRAAAYRINAGHGTLRETAERLSDEGGRLDALTSPDVDLRESFALSYRRLGQNGRRMFDRLGSLPDGGFTRADLAAGDVDVDEALEQLVDSKLVERVFRIGADDSYEPVYRCHELVRLYMQERFFRTRARLGAGPIAGVAALAGACAFGRDAIAQPGMPAHR</sequence>
<dbReference type="CDD" id="cd15831">
    <property type="entry name" value="BTAD"/>
    <property type="match status" value="1"/>
</dbReference>
<dbReference type="InterPro" id="IPR003593">
    <property type="entry name" value="AAA+_ATPase"/>
</dbReference>
<dbReference type="Proteomes" id="UP000556084">
    <property type="component" value="Unassembled WGS sequence"/>
</dbReference>
<keyword evidence="9" id="KW-1185">Reference proteome</keyword>
<dbReference type="Gene3D" id="1.25.40.10">
    <property type="entry name" value="Tetratricopeptide repeat domain"/>
    <property type="match status" value="1"/>
</dbReference>
<proteinExistence type="inferred from homology"/>
<dbReference type="PRINTS" id="PR00364">
    <property type="entry name" value="DISEASERSIST"/>
</dbReference>
<keyword evidence="3" id="KW-0805">Transcription regulation</keyword>
<evidence type="ECO:0000256" key="5">
    <source>
        <dbReference type="ARBA" id="ARBA00023163"/>
    </source>
</evidence>
<dbReference type="GO" id="GO:0003677">
    <property type="term" value="F:DNA binding"/>
    <property type="evidence" value="ECO:0007669"/>
    <property type="project" value="UniProtKB-UniRule"/>
</dbReference>
<evidence type="ECO:0000313" key="9">
    <source>
        <dbReference type="Proteomes" id="UP000556084"/>
    </source>
</evidence>
<evidence type="ECO:0000256" key="1">
    <source>
        <dbReference type="ARBA" id="ARBA00005820"/>
    </source>
</evidence>
<dbReference type="SMART" id="SM00382">
    <property type="entry name" value="AAA"/>
    <property type="match status" value="1"/>
</dbReference>
<organism evidence="8 9">
    <name type="scientific">Streptomyces olivoverticillatus</name>
    <dbReference type="NCBI Taxonomy" id="66427"/>
    <lineage>
        <taxon>Bacteria</taxon>
        <taxon>Bacillati</taxon>
        <taxon>Actinomycetota</taxon>
        <taxon>Actinomycetes</taxon>
        <taxon>Kitasatosporales</taxon>
        <taxon>Streptomycetaceae</taxon>
        <taxon>Streptomyces</taxon>
    </lineage>
</organism>
<dbReference type="InterPro" id="IPR016032">
    <property type="entry name" value="Sig_transdc_resp-reg_C-effctor"/>
</dbReference>
<dbReference type="Pfam" id="PF00486">
    <property type="entry name" value="Trans_reg_C"/>
    <property type="match status" value="1"/>
</dbReference>
<dbReference type="PANTHER" id="PTHR35807">
    <property type="entry name" value="TRANSCRIPTIONAL REGULATOR REDD-RELATED"/>
    <property type="match status" value="1"/>
</dbReference>
<protein>
    <submittedName>
        <fullName evidence="8">DNA-binding SARP family transcriptional activator</fullName>
    </submittedName>
</protein>
<comment type="similarity">
    <text evidence="1">Belongs to the AfsR/DnrI/RedD regulatory family.</text>
</comment>
<dbReference type="PROSITE" id="PS51755">
    <property type="entry name" value="OMPR_PHOB"/>
    <property type="match status" value="1"/>
</dbReference>
<accession>A0A7W7LT90</accession>
<feature type="DNA-binding region" description="OmpR/PhoB-type" evidence="6">
    <location>
        <begin position="1"/>
        <end position="79"/>
    </location>
</feature>
<evidence type="ECO:0000313" key="8">
    <source>
        <dbReference type="EMBL" id="MBB4895181.1"/>
    </source>
</evidence>
<dbReference type="GO" id="GO:0043531">
    <property type="term" value="F:ADP binding"/>
    <property type="evidence" value="ECO:0007669"/>
    <property type="project" value="InterPro"/>
</dbReference>
<evidence type="ECO:0000256" key="2">
    <source>
        <dbReference type="ARBA" id="ARBA00023012"/>
    </source>
</evidence>
<name>A0A7W7LT90_9ACTN</name>
<dbReference type="PANTHER" id="PTHR35807:SF1">
    <property type="entry name" value="TRANSCRIPTIONAL REGULATOR REDD"/>
    <property type="match status" value="1"/>
</dbReference>
<dbReference type="InterPro" id="IPR005158">
    <property type="entry name" value="BTAD"/>
</dbReference>
<dbReference type="EMBL" id="JACHJH010000006">
    <property type="protein sequence ID" value="MBB4895181.1"/>
    <property type="molecule type" value="Genomic_DNA"/>
</dbReference>
<dbReference type="Gene3D" id="3.40.50.300">
    <property type="entry name" value="P-loop containing nucleotide triphosphate hydrolases"/>
    <property type="match status" value="1"/>
</dbReference>
<keyword evidence="2" id="KW-0902">Two-component regulatory system</keyword>
<gene>
    <name evidence="8" type="ORF">FHS39_004248</name>
</gene>
<reference evidence="8 9" key="1">
    <citation type="submission" date="2020-08" db="EMBL/GenBank/DDBJ databases">
        <title>Genomic Encyclopedia of Type Strains, Phase III (KMG-III): the genomes of soil and plant-associated and newly described type strains.</title>
        <authorList>
            <person name="Whitman W."/>
        </authorList>
    </citation>
    <scope>NUCLEOTIDE SEQUENCE [LARGE SCALE GENOMIC DNA]</scope>
    <source>
        <strain evidence="8 9">CECT 3266</strain>
    </source>
</reference>
<dbReference type="Pfam" id="PF03704">
    <property type="entry name" value="BTAD"/>
    <property type="match status" value="1"/>
</dbReference>
<dbReference type="SMART" id="SM01043">
    <property type="entry name" value="BTAD"/>
    <property type="match status" value="1"/>
</dbReference>
<dbReference type="Gene3D" id="1.10.10.10">
    <property type="entry name" value="Winged helix-like DNA-binding domain superfamily/Winged helix DNA-binding domain"/>
    <property type="match status" value="1"/>
</dbReference>
<dbReference type="InterPro" id="IPR011990">
    <property type="entry name" value="TPR-like_helical_dom_sf"/>
</dbReference>
<evidence type="ECO:0000256" key="4">
    <source>
        <dbReference type="ARBA" id="ARBA00023125"/>
    </source>
</evidence>
<comment type="caution">
    <text evidence="8">The sequence shown here is derived from an EMBL/GenBank/DDBJ whole genome shotgun (WGS) entry which is preliminary data.</text>
</comment>
<evidence type="ECO:0000259" key="7">
    <source>
        <dbReference type="PROSITE" id="PS51755"/>
    </source>
</evidence>
<dbReference type="SUPFAM" id="SSF48452">
    <property type="entry name" value="TPR-like"/>
    <property type="match status" value="1"/>
</dbReference>
<dbReference type="GO" id="GO:0006355">
    <property type="term" value="P:regulation of DNA-templated transcription"/>
    <property type="evidence" value="ECO:0007669"/>
    <property type="project" value="InterPro"/>
</dbReference>
<feature type="domain" description="OmpR/PhoB-type" evidence="7">
    <location>
        <begin position="1"/>
        <end position="79"/>
    </location>
</feature>
<dbReference type="AlphaFoldDB" id="A0A7W7LT90"/>
<dbReference type="SMART" id="SM00862">
    <property type="entry name" value="Trans_reg_C"/>
    <property type="match status" value="1"/>
</dbReference>